<feature type="coiled-coil region" evidence="2">
    <location>
        <begin position="234"/>
        <end position="268"/>
    </location>
</feature>
<comment type="similarity">
    <text evidence="1">Belongs to the UPF0749 family.</text>
</comment>
<evidence type="ECO:0000313" key="5">
    <source>
        <dbReference type="Proteomes" id="UP000632535"/>
    </source>
</evidence>
<dbReference type="PANTHER" id="PTHR37313">
    <property type="entry name" value="UPF0749 PROTEIN RV1825"/>
    <property type="match status" value="1"/>
</dbReference>
<dbReference type="Gene3D" id="3.30.70.1880">
    <property type="entry name" value="Protein of unknown function DUF881"/>
    <property type="match status" value="1"/>
</dbReference>
<dbReference type="RefSeq" id="WP_188523087.1">
    <property type="nucleotide sequence ID" value="NZ_BMDG01000004.1"/>
</dbReference>
<reference evidence="5" key="1">
    <citation type="journal article" date="2019" name="Int. J. Syst. Evol. Microbiol.">
        <title>The Global Catalogue of Microorganisms (GCM) 10K type strain sequencing project: providing services to taxonomists for standard genome sequencing and annotation.</title>
        <authorList>
            <consortium name="The Broad Institute Genomics Platform"/>
            <consortium name="The Broad Institute Genome Sequencing Center for Infectious Disease"/>
            <person name="Wu L."/>
            <person name="Ma J."/>
        </authorList>
    </citation>
    <scope>NUCLEOTIDE SEQUENCE [LARGE SCALE GENOMIC DNA]</scope>
    <source>
        <strain evidence="5">CCM 8653</strain>
    </source>
</reference>
<evidence type="ECO:0008006" key="6">
    <source>
        <dbReference type="Google" id="ProtNLM"/>
    </source>
</evidence>
<dbReference type="Pfam" id="PF05949">
    <property type="entry name" value="DUF881"/>
    <property type="match status" value="1"/>
</dbReference>
<proteinExistence type="inferred from homology"/>
<evidence type="ECO:0000313" key="4">
    <source>
        <dbReference type="EMBL" id="GGI07332.1"/>
    </source>
</evidence>
<dbReference type="EMBL" id="BMDG01000004">
    <property type="protein sequence ID" value="GGI07332.1"/>
    <property type="molecule type" value="Genomic_DNA"/>
</dbReference>
<sequence length="423" mass="44191">MSSGTPGRPGDEPDEPQQDEAGPATDGTPDEATEHGDGASATEDVDPRGDDVEPETDGPDEEAGDDVEDPAEDPVPEEDLPSPPDVTADDSDRDGTADEPETEPEVVDAPPTERAADEDAEPDGTHAPVAPGTAEPAPEDDDRAGRRDDTHDDTEPDPDGEPVRPAADEQAAAASAGTPAEGGPTSGWRRLGAALRPRAARSQILAGVLCAALGFALVVQVQQSASDQLSSARQEDLVRLLDEVTNRAEQLSAEVAGLEDTRDDLESGSGQAQSALELAQQRAESEGILSGRLPAEGPGVRIEIADPGGVLEAAQLFNVLEELRNAGAEVVEVNGVRLVTSTWFRDEDGAIVVDDEPLESPYVWTVIGDPQTMDRALEIPGGALATVRTAGAEATTTTRDRVEITAVREPAEPQFATPQEPTE</sequence>
<dbReference type="InterPro" id="IPR010273">
    <property type="entry name" value="DUF881"/>
</dbReference>
<organism evidence="4 5">
    <name type="scientific">Isoptericola cucumis</name>
    <dbReference type="NCBI Taxonomy" id="1776856"/>
    <lineage>
        <taxon>Bacteria</taxon>
        <taxon>Bacillati</taxon>
        <taxon>Actinomycetota</taxon>
        <taxon>Actinomycetes</taxon>
        <taxon>Micrococcales</taxon>
        <taxon>Promicromonosporaceae</taxon>
        <taxon>Isoptericola</taxon>
    </lineage>
</organism>
<keyword evidence="2" id="KW-0175">Coiled coil</keyword>
<evidence type="ECO:0000256" key="2">
    <source>
        <dbReference type="SAM" id="Coils"/>
    </source>
</evidence>
<feature type="compositionally biased region" description="Low complexity" evidence="3">
    <location>
        <begin position="168"/>
        <end position="189"/>
    </location>
</feature>
<keyword evidence="5" id="KW-1185">Reference proteome</keyword>
<feature type="compositionally biased region" description="Acidic residues" evidence="3">
    <location>
        <begin position="151"/>
        <end position="160"/>
    </location>
</feature>
<gene>
    <name evidence="4" type="ORF">GCM10007368_15640</name>
</gene>
<dbReference type="PANTHER" id="PTHR37313:SF2">
    <property type="entry name" value="UPF0749 PROTEIN YLXX"/>
    <property type="match status" value="1"/>
</dbReference>
<name>A0ABQ2B7G7_9MICO</name>
<dbReference type="Proteomes" id="UP000632535">
    <property type="component" value="Unassembled WGS sequence"/>
</dbReference>
<protein>
    <recommendedName>
        <fullName evidence="6">DUF881 domain-containing protein</fullName>
    </recommendedName>
</protein>
<evidence type="ECO:0000256" key="3">
    <source>
        <dbReference type="SAM" id="MobiDB-lite"/>
    </source>
</evidence>
<feature type="compositionally biased region" description="Acidic residues" evidence="3">
    <location>
        <begin position="52"/>
        <end position="80"/>
    </location>
</feature>
<feature type="compositionally biased region" description="Acidic residues" evidence="3">
    <location>
        <begin position="87"/>
        <end position="106"/>
    </location>
</feature>
<accession>A0ABQ2B7G7</accession>
<comment type="caution">
    <text evidence="4">The sequence shown here is derived from an EMBL/GenBank/DDBJ whole genome shotgun (WGS) entry which is preliminary data.</text>
</comment>
<feature type="region of interest" description="Disordered" evidence="3">
    <location>
        <begin position="1"/>
        <end position="189"/>
    </location>
</feature>
<evidence type="ECO:0000256" key="1">
    <source>
        <dbReference type="ARBA" id="ARBA00009108"/>
    </source>
</evidence>